<dbReference type="RefSeq" id="WP_133428463.1">
    <property type="nucleotide sequence ID" value="NZ_SDLO01000044.1"/>
</dbReference>
<evidence type="ECO:0000256" key="1">
    <source>
        <dbReference type="SAM" id="MobiDB-lite"/>
    </source>
</evidence>
<gene>
    <name evidence="3" type="ORF">EUA03_26625</name>
</gene>
<dbReference type="Pfam" id="PF25547">
    <property type="entry name" value="WXG100_2"/>
    <property type="match status" value="1"/>
</dbReference>
<reference evidence="3 4" key="1">
    <citation type="submission" date="2019-01" db="EMBL/GenBank/DDBJ databases">
        <title>High-quality-draft genome sequences of five non-tuberculosis mycobacteriaceae isolated from a nosocomial environment.</title>
        <authorList>
            <person name="Tiago I."/>
            <person name="Alarico S."/>
            <person name="Pereira S.G."/>
            <person name="Coelho C."/>
            <person name="Maranha A."/>
            <person name="Empadinhas N."/>
        </authorList>
    </citation>
    <scope>NUCLEOTIDE SEQUENCE [LARGE SCALE GENOMIC DNA]</scope>
    <source>
        <strain evidence="3 4">24AIII</strain>
    </source>
</reference>
<dbReference type="EMBL" id="SDLO01000044">
    <property type="protein sequence ID" value="TDK84433.1"/>
    <property type="molecule type" value="Genomic_DNA"/>
</dbReference>
<dbReference type="AlphaFoldDB" id="A0A4V3AV92"/>
<evidence type="ECO:0000259" key="2">
    <source>
        <dbReference type="Pfam" id="PF25547"/>
    </source>
</evidence>
<feature type="region of interest" description="Disordered" evidence="1">
    <location>
        <begin position="422"/>
        <end position="441"/>
    </location>
</feature>
<evidence type="ECO:0000313" key="3">
    <source>
        <dbReference type="EMBL" id="TDK84433.1"/>
    </source>
</evidence>
<organism evidence="3 4">
    <name type="scientific">Mycolicibacterium mucogenicum</name>
    <name type="common">Mycobacterium mucogenicum</name>
    <dbReference type="NCBI Taxonomy" id="56689"/>
    <lineage>
        <taxon>Bacteria</taxon>
        <taxon>Bacillati</taxon>
        <taxon>Actinomycetota</taxon>
        <taxon>Actinomycetes</taxon>
        <taxon>Mycobacteriales</taxon>
        <taxon>Mycobacteriaceae</taxon>
        <taxon>Mycolicibacterium</taxon>
    </lineage>
</organism>
<dbReference type="InterPro" id="IPR057746">
    <property type="entry name" value="CpnT-like_N"/>
</dbReference>
<name>A0A4V3AV92_MYCMU</name>
<accession>A0A4V3AV92</accession>
<proteinExistence type="predicted"/>
<feature type="region of interest" description="Disordered" evidence="1">
    <location>
        <begin position="389"/>
        <end position="411"/>
    </location>
</feature>
<comment type="caution">
    <text evidence="3">The sequence shown here is derived from an EMBL/GenBank/DDBJ whole genome shotgun (WGS) entry which is preliminary data.</text>
</comment>
<protein>
    <recommendedName>
        <fullName evidence="2">Outer membrane channel protein CpnT-like N-terminal domain-containing protein</fullName>
    </recommendedName>
</protein>
<dbReference type="Proteomes" id="UP000294929">
    <property type="component" value="Unassembled WGS sequence"/>
</dbReference>
<feature type="region of interest" description="Disordered" evidence="1">
    <location>
        <begin position="314"/>
        <end position="336"/>
    </location>
</feature>
<feature type="domain" description="Outer membrane channel protein CpnT-like N-terminal" evidence="2">
    <location>
        <begin position="134"/>
        <end position="266"/>
    </location>
</feature>
<evidence type="ECO:0000313" key="4">
    <source>
        <dbReference type="Proteomes" id="UP000294929"/>
    </source>
</evidence>
<feature type="compositionally biased region" description="Gly residues" evidence="1">
    <location>
        <begin position="431"/>
        <end position="441"/>
    </location>
</feature>
<sequence>MTVIKVDAAQMRAAAKGLAGNANAASDSYSKVSAAMGSIGGMAGSDPAAQDWGHGFDSALARALQAHYSSVGAVANCAELTDATAVNHLNADGQSVVGPKPTPEALGISKTNLVPMCLAPPPSSAGGDDASKPWWWAKIQHVVGDIWPNGHQDRLHSAAASLRTAATELRSVASQMQGNVAVIENQISPEIDSATVTLIKLQTGLNSVAGTYDQLAQNCDDHAHHIDDAHSQMEEAAAELIGLALLDVLTDGALSAAVARVAARVMEIYEDFRGLLQTARLAIKGTEEAAEVTEGVMGGVEQAVSKVESFSEADSAAMNPAKDLTKPTGDPATAHLPPLRQHYIQDVQQKVGSLVQELRQAGASDEQIARAANAERRAIGQEYKDATPEPMKSQIYGRNEEKYGDPLGPTYDYLKAQGKTDQQIIDASQRTGGGDLGLGQK</sequence>